<proteinExistence type="predicted"/>
<keyword evidence="2" id="KW-1185">Reference proteome</keyword>
<dbReference type="Proteomes" id="UP000766486">
    <property type="component" value="Unassembled WGS sequence"/>
</dbReference>
<dbReference type="EMBL" id="CABFNS010000851">
    <property type="protein sequence ID" value="VUC32383.1"/>
    <property type="molecule type" value="Genomic_DNA"/>
</dbReference>
<evidence type="ECO:0000313" key="1">
    <source>
        <dbReference type="EMBL" id="VUC32383.1"/>
    </source>
</evidence>
<sequence length="219" mass="24118">MYILSPMSNCASPEKRDRIAPITQQTEADCLGYAWFCSAGDNDIVPHHWLRGLEITPEANSVDHRASEEYKAFRAAVARECLLSRPSDLGFWRPMDIGFASRDGGLNLATIAQGRARYAVVHELGFDADRRGVVKAALTNLADQALDTPTVLSFWPLARDEGDEGDGGSALVFSVFDDKAAAETFESARTSCVWEQIVSLCKSRRRTTWIESGIGFIGR</sequence>
<gene>
    <name evidence="1" type="ORF">CLO192961_LOCUS328626</name>
</gene>
<reference evidence="1 2" key="1">
    <citation type="submission" date="2019-06" db="EMBL/GenBank/DDBJ databases">
        <authorList>
            <person name="Broberg M."/>
        </authorList>
    </citation>
    <scope>NUCLEOTIDE SEQUENCE [LARGE SCALE GENOMIC DNA]</scope>
</reference>
<accession>A0ABY6UM43</accession>
<name>A0ABY6UM43_BIOOC</name>
<comment type="caution">
    <text evidence="1">The sequence shown here is derived from an EMBL/GenBank/DDBJ whole genome shotgun (WGS) entry which is preliminary data.</text>
</comment>
<organism evidence="1 2">
    <name type="scientific">Bionectria ochroleuca</name>
    <name type="common">Gliocladium roseum</name>
    <dbReference type="NCBI Taxonomy" id="29856"/>
    <lineage>
        <taxon>Eukaryota</taxon>
        <taxon>Fungi</taxon>
        <taxon>Dikarya</taxon>
        <taxon>Ascomycota</taxon>
        <taxon>Pezizomycotina</taxon>
        <taxon>Sordariomycetes</taxon>
        <taxon>Hypocreomycetidae</taxon>
        <taxon>Hypocreales</taxon>
        <taxon>Bionectriaceae</taxon>
        <taxon>Clonostachys</taxon>
    </lineage>
</organism>
<evidence type="ECO:0000313" key="2">
    <source>
        <dbReference type="Proteomes" id="UP000766486"/>
    </source>
</evidence>
<protein>
    <submittedName>
        <fullName evidence="1">Uncharacterized protein</fullName>
    </submittedName>
</protein>